<comment type="caution">
    <text evidence="2">The sequence shown here is derived from an EMBL/GenBank/DDBJ whole genome shotgun (WGS) entry which is preliminary data.</text>
</comment>
<protein>
    <submittedName>
        <fullName evidence="2">DotI/IcmL family type IV secretion protein</fullName>
    </submittedName>
</protein>
<feature type="transmembrane region" description="Helical" evidence="1">
    <location>
        <begin position="36"/>
        <end position="59"/>
    </location>
</feature>
<dbReference type="Pfam" id="PF11393">
    <property type="entry name" value="T4BSS_DotI_IcmL"/>
    <property type="match status" value="1"/>
</dbReference>
<evidence type="ECO:0000313" key="2">
    <source>
        <dbReference type="EMBL" id="MDX5929166.1"/>
    </source>
</evidence>
<keyword evidence="1" id="KW-0472">Membrane</keyword>
<sequence length="221" mass="24916">MSDVTAGTELRVPPETGPSSRQILNPYFLLARIRSLLTANFILAIAVAMLAGCQLWTLLHPRQEIFFGTSRSGDPIRLYPLNQAIYAQSRVFRFAVDATDQAYSVNFVNYRAQFTRVSKKFTPAGWQAFAASFIKEHDFERMKFYDLVGSAVPTAGPAIKKQGVVGNRYTWILQFPMVVTYRNEERHYTETRMMTVDVVRASLFHHPSGLAISQIISAPMG</sequence>
<dbReference type="AlphaFoldDB" id="A0AAW9DK17"/>
<organism evidence="2 3">
    <name type="scientific">Acidiphilium acidophilum</name>
    <name type="common">Thiobacillus acidophilus</name>
    <dbReference type="NCBI Taxonomy" id="76588"/>
    <lineage>
        <taxon>Bacteria</taxon>
        <taxon>Pseudomonadati</taxon>
        <taxon>Pseudomonadota</taxon>
        <taxon>Alphaproteobacteria</taxon>
        <taxon>Acetobacterales</taxon>
        <taxon>Acidocellaceae</taxon>
        <taxon>Acidiphilium</taxon>
    </lineage>
</organism>
<dbReference type="RefSeq" id="WP_265637972.1">
    <property type="nucleotide sequence ID" value="NZ_JAWXYB010000001.1"/>
</dbReference>
<proteinExistence type="predicted"/>
<accession>A0AAW9DK17</accession>
<dbReference type="CDD" id="cd16385">
    <property type="entry name" value="IcmL"/>
    <property type="match status" value="1"/>
</dbReference>
<dbReference type="InterPro" id="IPR021055">
    <property type="entry name" value="T4BSS_IcmL/DotI"/>
</dbReference>
<reference evidence="2 3" key="1">
    <citation type="submission" date="2023-11" db="EMBL/GenBank/DDBJ databases">
        <title>MicrobeMod: A computational toolkit for identifying prokaryotic methylation and restriction-modification with nanopore sequencing.</title>
        <authorList>
            <person name="Crits-Christoph A."/>
            <person name="Kang S.C."/>
            <person name="Lee H."/>
            <person name="Ostrov N."/>
        </authorList>
    </citation>
    <scope>NUCLEOTIDE SEQUENCE [LARGE SCALE GENOMIC DNA]</scope>
    <source>
        <strain evidence="2 3">DSMZ 700</strain>
    </source>
</reference>
<evidence type="ECO:0000256" key="1">
    <source>
        <dbReference type="SAM" id="Phobius"/>
    </source>
</evidence>
<keyword evidence="3" id="KW-1185">Reference proteome</keyword>
<dbReference type="Proteomes" id="UP001279553">
    <property type="component" value="Unassembled WGS sequence"/>
</dbReference>
<gene>
    <name evidence="2" type="ORF">SIL87_00075</name>
</gene>
<dbReference type="EMBL" id="JAWXYB010000001">
    <property type="protein sequence ID" value="MDX5929166.1"/>
    <property type="molecule type" value="Genomic_DNA"/>
</dbReference>
<evidence type="ECO:0000313" key="3">
    <source>
        <dbReference type="Proteomes" id="UP001279553"/>
    </source>
</evidence>
<keyword evidence="1" id="KW-1133">Transmembrane helix</keyword>
<name>A0AAW9DK17_ACIAO</name>
<keyword evidence="1" id="KW-0812">Transmembrane</keyword>